<dbReference type="PANTHER" id="PTHR31527:SF0">
    <property type="entry name" value="RE64534P"/>
    <property type="match status" value="1"/>
</dbReference>
<proteinExistence type="predicted"/>
<dbReference type="Proteomes" id="UP000029223">
    <property type="component" value="Unassembled WGS sequence"/>
</dbReference>
<sequence length="408" mass="46855">MSGPFTEQAQVTRNYSVFIIKLTFEAILCVTITRNTTTNLPGEDAHLAITESPQFKFNQEHYDNIIEQKPNRKLVYKEILEAHTGDAFLVKKGQVIRAEQINDKGIAQILDWNIVSPDLTEYLSYGHSAPLEGPYLKKYTRCWSNTGHLHPMATMVADEVPDYFAEEGWSNHFWMFHCNPAWNEAAAPSLHTGHDSCHTNFMHGFSRIPAIHALPEAEKRRTIEFLADQCNFMTFQVFRTGWDEEAQDVMMDLRPGPNIPKGTGVEFYAEQDCYFVISSCPWADMQGNLEDVEPQPVEISVWDTGIEPLPRHSGAIGSLSFTSSFLTVFVTTLHEQRNHTTTLQSQTRQKSNDDREPLWLPFDFENALSILLTVGEFEKESIQKPWRNAEQIHYRYKNQNLRQSLQSF</sequence>
<protein>
    <recommendedName>
        <fullName evidence="1">DUF1989 domain-containing protein</fullName>
    </recommendedName>
</protein>
<reference evidence="3" key="1">
    <citation type="submission" date="2014-09" db="EMBL/GenBank/DDBJ databases">
        <title>Vibrio variabilis JCM 19239. (C206) whole genome shotgun sequence.</title>
        <authorList>
            <person name="Sawabe T."/>
            <person name="Meirelles P."/>
            <person name="Nakanishi M."/>
            <person name="Sayaka M."/>
            <person name="Hattori M."/>
            <person name="Ohkuma M."/>
        </authorList>
    </citation>
    <scope>NUCLEOTIDE SEQUENCE [LARGE SCALE GENOMIC DNA]</scope>
    <source>
        <strain evidence="3">JCM 19239</strain>
    </source>
</reference>
<dbReference type="EMBL" id="BBMS01000008">
    <property type="protein sequence ID" value="GAL25190.1"/>
    <property type="molecule type" value="Genomic_DNA"/>
</dbReference>
<name>A0ABQ0JAE7_9VIBR</name>
<feature type="domain" description="DUF1989" evidence="1">
    <location>
        <begin position="79"/>
        <end position="206"/>
    </location>
</feature>
<organism evidence="2 3">
    <name type="scientific">Vibrio variabilis</name>
    <dbReference type="NCBI Taxonomy" id="990271"/>
    <lineage>
        <taxon>Bacteria</taxon>
        <taxon>Pseudomonadati</taxon>
        <taxon>Pseudomonadota</taxon>
        <taxon>Gammaproteobacteria</taxon>
        <taxon>Vibrionales</taxon>
        <taxon>Vibrionaceae</taxon>
        <taxon>Vibrio</taxon>
    </lineage>
</organism>
<accession>A0ABQ0JAE7</accession>
<evidence type="ECO:0000313" key="3">
    <source>
        <dbReference type="Proteomes" id="UP000029223"/>
    </source>
</evidence>
<evidence type="ECO:0000313" key="2">
    <source>
        <dbReference type="EMBL" id="GAL25190.1"/>
    </source>
</evidence>
<dbReference type="Pfam" id="PF09347">
    <property type="entry name" value="DUF1989"/>
    <property type="match status" value="1"/>
</dbReference>
<comment type="caution">
    <text evidence="2">The sequence shown here is derived from an EMBL/GenBank/DDBJ whole genome shotgun (WGS) entry which is preliminary data.</text>
</comment>
<evidence type="ECO:0000259" key="1">
    <source>
        <dbReference type="Pfam" id="PF09347"/>
    </source>
</evidence>
<dbReference type="InterPro" id="IPR018959">
    <property type="entry name" value="DUF1989"/>
</dbReference>
<dbReference type="PANTHER" id="PTHR31527">
    <property type="entry name" value="RE64534P"/>
    <property type="match status" value="1"/>
</dbReference>
<gene>
    <name evidence="2" type="ORF">JCM19239_5080</name>
</gene>
<keyword evidence="3" id="KW-1185">Reference proteome</keyword>